<keyword evidence="3" id="KW-1185">Reference proteome</keyword>
<dbReference type="EMBL" id="BMMZ01000005">
    <property type="protein sequence ID" value="GGL65992.1"/>
    <property type="molecule type" value="Genomic_DNA"/>
</dbReference>
<sequence>MTGCRGLAATAVARLLPSSVRNESQGLIITSNQRAYTSALLHQNLLISDHLLCTTVHGAADLLLEDLRSRGANPATPVDDATVRSDFRGVIATLRAIEILGSAGIVVGHSTDTLPDLDRLLASVDHGLLGVLDCGSPLRFRVELRDAAHRRKVIDAIKVATGWINDPADWTVNILRRAGVWIAEVGELHYSRRFGRLRRQPWSTNPVLAAVLVRLAKLNSGQLVHDPFCGTGTLLIAAHRAYETLRITGTDHDRRTLEMARGNLDDHQVAATVTSTAALPFPHPDHSVDRVVSNVPFGKQVGNHGDNVILYPRLMTEIARTLRPDGRAVLLTEDKRLLVESVARTPGLKIIRERLLRYSGASPTAYVIMRTRTVRHRRR</sequence>
<proteinExistence type="predicted"/>
<feature type="domain" description="Ribosomal RNA large subunit methyltransferase K/L-like methyltransferase" evidence="1">
    <location>
        <begin position="200"/>
        <end position="349"/>
    </location>
</feature>
<reference evidence="2" key="1">
    <citation type="journal article" date="2014" name="Int. J. Syst. Evol. Microbiol.">
        <title>Complete genome sequence of Corynebacterium casei LMG S-19264T (=DSM 44701T), isolated from a smear-ripened cheese.</title>
        <authorList>
            <consortium name="US DOE Joint Genome Institute (JGI-PGF)"/>
            <person name="Walter F."/>
            <person name="Albersmeier A."/>
            <person name="Kalinowski J."/>
            <person name="Ruckert C."/>
        </authorList>
    </citation>
    <scope>NUCLEOTIDE SEQUENCE</scope>
    <source>
        <strain evidence="2">CGMCC 4.7306</strain>
    </source>
</reference>
<dbReference type="Gene3D" id="3.40.50.150">
    <property type="entry name" value="Vaccinia Virus protein VP39"/>
    <property type="match status" value="1"/>
</dbReference>
<dbReference type="PANTHER" id="PTHR14911">
    <property type="entry name" value="THUMP DOMAIN-CONTAINING"/>
    <property type="match status" value="1"/>
</dbReference>
<reference evidence="2" key="2">
    <citation type="submission" date="2020-09" db="EMBL/GenBank/DDBJ databases">
        <authorList>
            <person name="Sun Q."/>
            <person name="Zhou Y."/>
        </authorList>
    </citation>
    <scope>NUCLEOTIDE SEQUENCE</scope>
    <source>
        <strain evidence="2">CGMCC 4.7306</strain>
    </source>
</reference>
<evidence type="ECO:0000313" key="2">
    <source>
        <dbReference type="EMBL" id="GGL65992.1"/>
    </source>
</evidence>
<dbReference type="InterPro" id="IPR000241">
    <property type="entry name" value="RlmKL-like_Mtase"/>
</dbReference>
<dbReference type="PANTHER" id="PTHR14911:SF13">
    <property type="entry name" value="TRNA (GUANINE(6)-N2)-METHYLTRANSFERASE THUMP3"/>
    <property type="match status" value="1"/>
</dbReference>
<evidence type="ECO:0000259" key="1">
    <source>
        <dbReference type="Pfam" id="PF01170"/>
    </source>
</evidence>
<protein>
    <recommendedName>
        <fullName evidence="1">Ribosomal RNA large subunit methyltransferase K/L-like methyltransferase domain-containing protein</fullName>
    </recommendedName>
</protein>
<name>A0A917W5N7_9ACTN</name>
<dbReference type="Proteomes" id="UP000613840">
    <property type="component" value="Unassembled WGS sequence"/>
</dbReference>
<dbReference type="Pfam" id="PF01170">
    <property type="entry name" value="UPF0020"/>
    <property type="match status" value="1"/>
</dbReference>
<dbReference type="InterPro" id="IPR029063">
    <property type="entry name" value="SAM-dependent_MTases_sf"/>
</dbReference>
<organism evidence="2 3">
    <name type="scientific">Microlunatus endophyticus</name>
    <dbReference type="NCBI Taxonomy" id="1716077"/>
    <lineage>
        <taxon>Bacteria</taxon>
        <taxon>Bacillati</taxon>
        <taxon>Actinomycetota</taxon>
        <taxon>Actinomycetes</taxon>
        <taxon>Propionibacteriales</taxon>
        <taxon>Propionibacteriaceae</taxon>
        <taxon>Microlunatus</taxon>
    </lineage>
</organism>
<evidence type="ECO:0000313" key="3">
    <source>
        <dbReference type="Proteomes" id="UP000613840"/>
    </source>
</evidence>
<comment type="caution">
    <text evidence="2">The sequence shown here is derived from an EMBL/GenBank/DDBJ whole genome shotgun (WGS) entry which is preliminary data.</text>
</comment>
<accession>A0A917W5N7</accession>
<dbReference type="SUPFAM" id="SSF53335">
    <property type="entry name" value="S-adenosyl-L-methionine-dependent methyltransferases"/>
    <property type="match status" value="1"/>
</dbReference>
<dbReference type="GO" id="GO:0016423">
    <property type="term" value="F:tRNA (guanine) methyltransferase activity"/>
    <property type="evidence" value="ECO:0007669"/>
    <property type="project" value="TreeGrafter"/>
</dbReference>
<gene>
    <name evidence="2" type="ORF">GCM10011575_25570</name>
</gene>
<dbReference type="AlphaFoldDB" id="A0A917W5N7"/>
<dbReference type="CDD" id="cd02440">
    <property type="entry name" value="AdoMet_MTases"/>
    <property type="match status" value="1"/>
</dbReference>
<dbReference type="GO" id="GO:0030488">
    <property type="term" value="P:tRNA methylation"/>
    <property type="evidence" value="ECO:0007669"/>
    <property type="project" value="TreeGrafter"/>
</dbReference>